<evidence type="ECO:0000313" key="7">
    <source>
        <dbReference type="EMBL" id="KIA92936.1"/>
    </source>
</evidence>
<comment type="similarity">
    <text evidence="1">Belongs to the sigma-70 factor family. ECF subfamily.</text>
</comment>
<dbReference type="GO" id="GO:0003677">
    <property type="term" value="F:DNA binding"/>
    <property type="evidence" value="ECO:0007669"/>
    <property type="project" value="InterPro"/>
</dbReference>
<gene>
    <name evidence="7" type="ORF">OC25_14615</name>
</gene>
<dbReference type="Gene3D" id="1.10.10.10">
    <property type="entry name" value="Winged helix-like DNA-binding domain superfamily/Winged helix DNA-binding domain"/>
    <property type="match status" value="1"/>
</dbReference>
<dbReference type="SUPFAM" id="SSF88946">
    <property type="entry name" value="Sigma2 domain of RNA polymerase sigma factors"/>
    <property type="match status" value="1"/>
</dbReference>
<dbReference type="InterPro" id="IPR036388">
    <property type="entry name" value="WH-like_DNA-bd_sf"/>
</dbReference>
<dbReference type="Pfam" id="PF08281">
    <property type="entry name" value="Sigma70_r4_2"/>
    <property type="match status" value="1"/>
</dbReference>
<dbReference type="InterPro" id="IPR039425">
    <property type="entry name" value="RNA_pol_sigma-70-like"/>
</dbReference>
<name>A0A0C1D706_9SPHI</name>
<keyword evidence="3" id="KW-0731">Sigma factor</keyword>
<evidence type="ECO:0000256" key="4">
    <source>
        <dbReference type="ARBA" id="ARBA00023163"/>
    </source>
</evidence>
<dbReference type="GO" id="GO:0016987">
    <property type="term" value="F:sigma factor activity"/>
    <property type="evidence" value="ECO:0007669"/>
    <property type="project" value="UniProtKB-KW"/>
</dbReference>
<dbReference type="Gene3D" id="1.10.1740.10">
    <property type="match status" value="1"/>
</dbReference>
<feature type="domain" description="RNA polymerase sigma factor 70 region 4 type 2" evidence="6">
    <location>
        <begin position="124"/>
        <end position="174"/>
    </location>
</feature>
<evidence type="ECO:0000256" key="2">
    <source>
        <dbReference type="ARBA" id="ARBA00023015"/>
    </source>
</evidence>
<keyword evidence="2" id="KW-0805">Transcription regulation</keyword>
<dbReference type="InterPro" id="IPR014284">
    <property type="entry name" value="RNA_pol_sigma-70_dom"/>
</dbReference>
<organism evidence="7 8">
    <name type="scientific">Pedobacter kyungheensis</name>
    <dbReference type="NCBI Taxonomy" id="1069985"/>
    <lineage>
        <taxon>Bacteria</taxon>
        <taxon>Pseudomonadati</taxon>
        <taxon>Bacteroidota</taxon>
        <taxon>Sphingobacteriia</taxon>
        <taxon>Sphingobacteriales</taxon>
        <taxon>Sphingobacteriaceae</taxon>
        <taxon>Pedobacter</taxon>
    </lineage>
</organism>
<dbReference type="PANTHER" id="PTHR43133">
    <property type="entry name" value="RNA POLYMERASE ECF-TYPE SIGMA FACTO"/>
    <property type="match status" value="1"/>
</dbReference>
<evidence type="ECO:0000313" key="8">
    <source>
        <dbReference type="Proteomes" id="UP000031246"/>
    </source>
</evidence>
<dbReference type="AlphaFoldDB" id="A0A0C1D706"/>
<dbReference type="RefSeq" id="WP_039477377.1">
    <property type="nucleotide sequence ID" value="NZ_JSYN01000017.1"/>
</dbReference>
<comment type="caution">
    <text evidence="7">The sequence shown here is derived from an EMBL/GenBank/DDBJ whole genome shotgun (WGS) entry which is preliminary data.</text>
</comment>
<evidence type="ECO:0000259" key="6">
    <source>
        <dbReference type="Pfam" id="PF08281"/>
    </source>
</evidence>
<accession>A0A0C1D706</accession>
<feature type="domain" description="RNA polymerase sigma-70 region 2" evidence="5">
    <location>
        <begin position="28"/>
        <end position="90"/>
    </location>
</feature>
<keyword evidence="8" id="KW-1185">Reference proteome</keyword>
<dbReference type="InterPro" id="IPR013325">
    <property type="entry name" value="RNA_pol_sigma_r2"/>
</dbReference>
<reference evidence="7 8" key="1">
    <citation type="submission" date="2014-10" db="EMBL/GenBank/DDBJ databases">
        <title>Pedobacter Kyungheensis.</title>
        <authorList>
            <person name="Anderson B.M."/>
            <person name="Newman J.D."/>
        </authorList>
    </citation>
    <scope>NUCLEOTIDE SEQUENCE [LARGE SCALE GENOMIC DNA]</scope>
    <source>
        <strain evidence="7 8">KACC 16221</strain>
    </source>
</reference>
<sequence length="186" mass="21802">MTPFEPEYAADLLNRLKLGDKQAYERIYLTYSKELLLAAYKKTGERIIAEELVQNIFISLWEKRAEAKISNLQAYLFGALKLSVINHIRNLVMENKYVQYQSLTYTEDHQDTANLVDFHDLSAIIEQGINSLPEKTREVFRLSRYQHQSTKDISAGLNISEKAVEYHITQSIKRIKEYIKNFYIFL</sequence>
<dbReference type="Proteomes" id="UP000031246">
    <property type="component" value="Unassembled WGS sequence"/>
</dbReference>
<dbReference type="GO" id="GO:0006352">
    <property type="term" value="P:DNA-templated transcription initiation"/>
    <property type="evidence" value="ECO:0007669"/>
    <property type="project" value="InterPro"/>
</dbReference>
<dbReference type="Pfam" id="PF04542">
    <property type="entry name" value="Sigma70_r2"/>
    <property type="match status" value="1"/>
</dbReference>
<dbReference type="OrthoDB" id="679904at2"/>
<dbReference type="InterPro" id="IPR013324">
    <property type="entry name" value="RNA_pol_sigma_r3/r4-like"/>
</dbReference>
<dbReference type="EMBL" id="JSYN01000017">
    <property type="protein sequence ID" value="KIA92936.1"/>
    <property type="molecule type" value="Genomic_DNA"/>
</dbReference>
<evidence type="ECO:0000256" key="1">
    <source>
        <dbReference type="ARBA" id="ARBA00010641"/>
    </source>
</evidence>
<keyword evidence="4" id="KW-0804">Transcription</keyword>
<evidence type="ECO:0000259" key="5">
    <source>
        <dbReference type="Pfam" id="PF04542"/>
    </source>
</evidence>
<dbReference type="NCBIfam" id="TIGR02937">
    <property type="entry name" value="sigma70-ECF"/>
    <property type="match status" value="1"/>
</dbReference>
<protein>
    <submittedName>
        <fullName evidence="7">RNA polymerase</fullName>
    </submittedName>
</protein>
<evidence type="ECO:0000256" key="3">
    <source>
        <dbReference type="ARBA" id="ARBA00023082"/>
    </source>
</evidence>
<proteinExistence type="inferred from homology"/>
<dbReference type="PANTHER" id="PTHR43133:SF46">
    <property type="entry name" value="RNA POLYMERASE SIGMA-70 FACTOR ECF SUBFAMILY"/>
    <property type="match status" value="1"/>
</dbReference>
<dbReference type="SUPFAM" id="SSF88659">
    <property type="entry name" value="Sigma3 and sigma4 domains of RNA polymerase sigma factors"/>
    <property type="match status" value="1"/>
</dbReference>
<dbReference type="InterPro" id="IPR013249">
    <property type="entry name" value="RNA_pol_sigma70_r4_t2"/>
</dbReference>
<dbReference type="InterPro" id="IPR007627">
    <property type="entry name" value="RNA_pol_sigma70_r2"/>
</dbReference>